<evidence type="ECO:0000256" key="5">
    <source>
        <dbReference type="SAM" id="MobiDB-lite"/>
    </source>
</evidence>
<dbReference type="Pfam" id="PF00856">
    <property type="entry name" value="SET"/>
    <property type="match status" value="1"/>
</dbReference>
<gene>
    <name evidence="8" type="primary">SMYD3</name>
    <name evidence="8" type="ORF">BG011_004519</name>
</gene>
<evidence type="ECO:0000313" key="9">
    <source>
        <dbReference type="Proteomes" id="UP000726737"/>
    </source>
</evidence>
<sequence>MDAALQSTTTSRQQLTSTTPVAPTLRSGNVNRTKRNYRTKKRDGDSQDEDEHDQSQDTGMNSNDSIQDSAPTIAGSSLPYVQSQNAQNLAEVYPGLARLSFLDQEQEQQLGEAGGSHDGASSPLGSKKPRRPLQQKPQPEPHLQGEAPSPYEDESVTTFEGPQSTSSSIPPTTSPSAVSSGAGSGSSLMEIKETGSVTKGRGLFSAATGILKPGTLIFRELGYCQVVNDASLSQVCSTCFKDTREEQGEDEKMSSDGISASGQKRLVRCAGCKVVWYCNKTCQIKDWKLHHQLECQGIQKSMTNPVMKDVWTKRAMDTTTVRALCRLVRRRERVKASMAYKAEHGKIDVVQKQVNEVYFSGLDQKEEVWLDEHGLAWIDQYLNTYEKERIEASVSTSSSKGALEDSSHLTKIMAVVMSCVTPKEDRYAFLMGASEPSIGAEGSTGTGGLNLLRKLTSYGFTMTNLETTTPVGLALYIQCIPFMNHSCVPNCIYTFKGSRVECRVVRDIEPGEEMTISYIDQIGTTQERQKQLKERYHFTCDCPLCRYFPANPLVQPDEAAFKKIVPNPSYGPSLDPKQGYVCSNTACTARSVLAIDDQLAIYNKVELTCKECGHITELTQETALENQEETERLVLGFVREMNGGLASHGFKANARKFELAKVKVPESTGENASKDESKPSATGGMKTVQEPSPRALQYFDDAYRNLTGVSASFSGQSAIYDNVQSLSKGEDSIRRCTLHHLVRQLEQAGFDEAVGHKNWVFALHRSLGLERILNDTYVGHHPLKAIQGYYTCKIANLLANLLLEESTIEIEESDHGSGDEDMVGNSDDEQDLQVLRDAVGGGQKSNAVVAAATSGTGSMQEQLLKGKRKEKDEAGEADGERRKKRLEKSENQRTQDESSRQLLQYLKSLIPKLEESSILQQFRVCWGKDGKLASRYRYQVDSLKQALHYAELPFATP</sequence>
<dbReference type="Proteomes" id="UP000726737">
    <property type="component" value="Unassembled WGS sequence"/>
</dbReference>
<keyword evidence="2 4" id="KW-0863">Zinc-finger</keyword>
<feature type="compositionally biased region" description="Basic residues" evidence="5">
    <location>
        <begin position="32"/>
        <end position="41"/>
    </location>
</feature>
<feature type="compositionally biased region" description="Basic and acidic residues" evidence="5">
    <location>
        <begin position="869"/>
        <end position="899"/>
    </location>
</feature>
<dbReference type="InterPro" id="IPR050869">
    <property type="entry name" value="H3K4_H4K5_MeTrfase"/>
</dbReference>
<feature type="domain" description="SET" evidence="6">
    <location>
        <begin position="187"/>
        <end position="519"/>
    </location>
</feature>
<dbReference type="PANTHER" id="PTHR12197:SF251">
    <property type="entry name" value="EG:BACR7C10.4 PROTEIN"/>
    <property type="match status" value="1"/>
</dbReference>
<feature type="domain" description="MYND-type" evidence="7">
    <location>
        <begin position="236"/>
        <end position="295"/>
    </location>
</feature>
<keyword evidence="9" id="KW-1185">Reference proteome</keyword>
<feature type="compositionally biased region" description="Low complexity" evidence="5">
    <location>
        <begin position="164"/>
        <end position="187"/>
    </location>
</feature>
<dbReference type="InterPro" id="IPR001214">
    <property type="entry name" value="SET_dom"/>
</dbReference>
<dbReference type="EMBL" id="JAAAJA010000003">
    <property type="protein sequence ID" value="KAG0267485.1"/>
    <property type="molecule type" value="Genomic_DNA"/>
</dbReference>
<dbReference type="AlphaFoldDB" id="A0A9P6UBE7"/>
<name>A0A9P6UBE7_9FUNG</name>
<evidence type="ECO:0000313" key="8">
    <source>
        <dbReference type="EMBL" id="KAG0267485.1"/>
    </source>
</evidence>
<dbReference type="GO" id="GO:0005634">
    <property type="term" value="C:nucleus"/>
    <property type="evidence" value="ECO:0007669"/>
    <property type="project" value="TreeGrafter"/>
</dbReference>
<comment type="caution">
    <text evidence="8">The sequence shown here is derived from an EMBL/GenBank/DDBJ whole genome shotgun (WGS) entry which is preliminary data.</text>
</comment>
<dbReference type="InterPro" id="IPR046341">
    <property type="entry name" value="SET_dom_sf"/>
</dbReference>
<keyword evidence="1" id="KW-0479">Metal-binding</keyword>
<protein>
    <submittedName>
        <fullName evidence="8">SET and MYND domain-containing protein 3</fullName>
    </submittedName>
</protein>
<evidence type="ECO:0000256" key="1">
    <source>
        <dbReference type="ARBA" id="ARBA00022723"/>
    </source>
</evidence>
<accession>A0A9P6UBE7</accession>
<evidence type="ECO:0000256" key="3">
    <source>
        <dbReference type="ARBA" id="ARBA00022833"/>
    </source>
</evidence>
<dbReference type="Pfam" id="PF01753">
    <property type="entry name" value="zf-MYND"/>
    <property type="match status" value="1"/>
</dbReference>
<dbReference type="OrthoDB" id="5945798at2759"/>
<evidence type="ECO:0000256" key="4">
    <source>
        <dbReference type="PROSITE-ProRule" id="PRU00134"/>
    </source>
</evidence>
<organism evidence="8 9">
    <name type="scientific">Mortierella polycephala</name>
    <dbReference type="NCBI Taxonomy" id="41804"/>
    <lineage>
        <taxon>Eukaryota</taxon>
        <taxon>Fungi</taxon>
        <taxon>Fungi incertae sedis</taxon>
        <taxon>Mucoromycota</taxon>
        <taxon>Mortierellomycotina</taxon>
        <taxon>Mortierellomycetes</taxon>
        <taxon>Mortierellales</taxon>
        <taxon>Mortierellaceae</taxon>
        <taxon>Mortierella</taxon>
    </lineage>
</organism>
<feature type="compositionally biased region" description="Low complexity" evidence="5">
    <location>
        <begin position="1"/>
        <end position="19"/>
    </location>
</feature>
<dbReference type="Gene3D" id="2.170.270.10">
    <property type="entry name" value="SET domain"/>
    <property type="match status" value="1"/>
</dbReference>
<dbReference type="PANTHER" id="PTHR12197">
    <property type="entry name" value="HISTONE-LYSINE N-METHYLTRANSFERASE SMYD"/>
    <property type="match status" value="1"/>
</dbReference>
<evidence type="ECO:0000259" key="7">
    <source>
        <dbReference type="PROSITE" id="PS50865"/>
    </source>
</evidence>
<evidence type="ECO:0000259" key="6">
    <source>
        <dbReference type="PROSITE" id="PS50280"/>
    </source>
</evidence>
<feature type="region of interest" description="Disordered" evidence="5">
    <location>
        <begin position="851"/>
        <end position="899"/>
    </location>
</feature>
<dbReference type="InterPro" id="IPR002893">
    <property type="entry name" value="Znf_MYND"/>
</dbReference>
<feature type="region of interest" description="Disordered" evidence="5">
    <location>
        <begin position="664"/>
        <end position="690"/>
    </location>
</feature>
<feature type="region of interest" description="Disordered" evidence="5">
    <location>
        <begin position="1"/>
        <end position="79"/>
    </location>
</feature>
<dbReference type="SUPFAM" id="SSF144232">
    <property type="entry name" value="HIT/MYND zinc finger-like"/>
    <property type="match status" value="1"/>
</dbReference>
<dbReference type="SUPFAM" id="SSF82199">
    <property type="entry name" value="SET domain"/>
    <property type="match status" value="1"/>
</dbReference>
<proteinExistence type="predicted"/>
<evidence type="ECO:0000256" key="2">
    <source>
        <dbReference type="ARBA" id="ARBA00022771"/>
    </source>
</evidence>
<dbReference type="PROSITE" id="PS50280">
    <property type="entry name" value="SET"/>
    <property type="match status" value="1"/>
</dbReference>
<dbReference type="PROSITE" id="PS50865">
    <property type="entry name" value="ZF_MYND_2"/>
    <property type="match status" value="1"/>
</dbReference>
<dbReference type="Gene3D" id="6.10.140.2220">
    <property type="match status" value="1"/>
</dbReference>
<keyword evidence="3" id="KW-0862">Zinc</keyword>
<dbReference type="GO" id="GO:0008270">
    <property type="term" value="F:zinc ion binding"/>
    <property type="evidence" value="ECO:0007669"/>
    <property type="project" value="UniProtKB-KW"/>
</dbReference>
<feature type="region of interest" description="Disordered" evidence="5">
    <location>
        <begin position="107"/>
        <end position="187"/>
    </location>
</feature>
<reference evidence="8" key="1">
    <citation type="journal article" date="2020" name="Fungal Divers.">
        <title>Resolving the Mortierellaceae phylogeny through synthesis of multi-gene phylogenetics and phylogenomics.</title>
        <authorList>
            <person name="Vandepol N."/>
            <person name="Liber J."/>
            <person name="Desiro A."/>
            <person name="Na H."/>
            <person name="Kennedy M."/>
            <person name="Barry K."/>
            <person name="Grigoriev I.V."/>
            <person name="Miller A.N."/>
            <person name="O'Donnell K."/>
            <person name="Stajich J.E."/>
            <person name="Bonito G."/>
        </authorList>
    </citation>
    <scope>NUCLEOTIDE SEQUENCE</scope>
    <source>
        <strain evidence="8">KOD948</strain>
    </source>
</reference>
<feature type="compositionally biased region" description="Polar residues" evidence="5">
    <location>
        <begin position="58"/>
        <end position="70"/>
    </location>
</feature>